<evidence type="ECO:0000259" key="1">
    <source>
        <dbReference type="PROSITE" id="PS50041"/>
    </source>
</evidence>
<reference evidence="2 3" key="1">
    <citation type="submission" date="2024-08" db="EMBL/GenBank/DDBJ databases">
        <authorList>
            <person name="Cucini C."/>
            <person name="Frati F."/>
        </authorList>
    </citation>
    <scope>NUCLEOTIDE SEQUENCE [LARGE SCALE GENOMIC DNA]</scope>
</reference>
<dbReference type="Pfam" id="PF00059">
    <property type="entry name" value="Lectin_C"/>
    <property type="match status" value="1"/>
</dbReference>
<dbReference type="PANTHER" id="PTHR22801:SF63">
    <property type="entry name" value="C-TYPE LECTIN DOMAIN-CONTAINING PROTEIN"/>
    <property type="match status" value="1"/>
</dbReference>
<dbReference type="SUPFAM" id="SSF56436">
    <property type="entry name" value="C-type lectin-like"/>
    <property type="match status" value="1"/>
</dbReference>
<accession>A0ABP1PLJ1</accession>
<dbReference type="InterPro" id="IPR016187">
    <property type="entry name" value="CTDL_fold"/>
</dbReference>
<dbReference type="InterPro" id="IPR001304">
    <property type="entry name" value="C-type_lectin-like"/>
</dbReference>
<evidence type="ECO:0000313" key="2">
    <source>
        <dbReference type="EMBL" id="CAL8070682.1"/>
    </source>
</evidence>
<feature type="domain" description="C-type lectin" evidence="1">
    <location>
        <begin position="48"/>
        <end position="194"/>
    </location>
</feature>
<proteinExistence type="predicted"/>
<dbReference type="CDD" id="cd00037">
    <property type="entry name" value="CLECT"/>
    <property type="match status" value="1"/>
</dbReference>
<dbReference type="InterPro" id="IPR016186">
    <property type="entry name" value="C-type_lectin-like/link_sf"/>
</dbReference>
<dbReference type="InterPro" id="IPR050801">
    <property type="entry name" value="Ca-Dep_Lectins_ImmuneDev"/>
</dbReference>
<dbReference type="Gene3D" id="3.10.100.10">
    <property type="entry name" value="Mannose-Binding Protein A, subunit A"/>
    <property type="match status" value="1"/>
</dbReference>
<gene>
    <name evidence="2" type="ORF">ODALV1_LOCUS1366</name>
</gene>
<dbReference type="Proteomes" id="UP001642540">
    <property type="component" value="Unassembled WGS sequence"/>
</dbReference>
<dbReference type="PANTHER" id="PTHR22801">
    <property type="entry name" value="LITHOSTATHINE"/>
    <property type="match status" value="1"/>
</dbReference>
<protein>
    <recommendedName>
        <fullName evidence="1">C-type lectin domain-containing protein</fullName>
    </recommendedName>
</protein>
<keyword evidence="3" id="KW-1185">Reference proteome</keyword>
<dbReference type="PROSITE" id="PS50041">
    <property type="entry name" value="C_TYPE_LECTIN_2"/>
    <property type="match status" value="1"/>
</dbReference>
<dbReference type="EMBL" id="CAXLJM020000004">
    <property type="protein sequence ID" value="CAL8070682.1"/>
    <property type="molecule type" value="Genomic_DNA"/>
</dbReference>
<name>A0ABP1PLJ1_9HEXA</name>
<evidence type="ECO:0000313" key="3">
    <source>
        <dbReference type="Proteomes" id="UP001642540"/>
    </source>
</evidence>
<sequence>MDLSQKISLGAFVIGVVLIFQLISSASTSNALLDATLSDEGEPLVRNLEGTGWIILRKRLTWGEASAYCDLKYFRLAMLPTKALAEELVNKIASISEPYSQEYDRKYMSVEFGMDRRYWIGLTDQVEFDKWYWTHDGSPLKYHFWYPGQPDHQISLPDNTREHCVSLWNPGYHYGNKHSFNDEWCLGENYAICDTKEKAPGHGGVAITNHTTILHPVPHSQG</sequence>
<organism evidence="2 3">
    <name type="scientific">Orchesella dallaii</name>
    <dbReference type="NCBI Taxonomy" id="48710"/>
    <lineage>
        <taxon>Eukaryota</taxon>
        <taxon>Metazoa</taxon>
        <taxon>Ecdysozoa</taxon>
        <taxon>Arthropoda</taxon>
        <taxon>Hexapoda</taxon>
        <taxon>Collembola</taxon>
        <taxon>Entomobryomorpha</taxon>
        <taxon>Entomobryoidea</taxon>
        <taxon>Orchesellidae</taxon>
        <taxon>Orchesellinae</taxon>
        <taxon>Orchesella</taxon>
    </lineage>
</organism>
<comment type="caution">
    <text evidence="2">The sequence shown here is derived from an EMBL/GenBank/DDBJ whole genome shotgun (WGS) entry which is preliminary data.</text>
</comment>